<evidence type="ECO:0000313" key="1">
    <source>
        <dbReference type="EMBL" id="KUI61747.1"/>
    </source>
</evidence>
<dbReference type="Proteomes" id="UP000078576">
    <property type="component" value="Unassembled WGS sequence"/>
</dbReference>
<dbReference type="AlphaFoldDB" id="A0A194VCM7"/>
<proteinExistence type="predicted"/>
<name>A0A194VCM7_CYTMA</name>
<organism evidence="1 2">
    <name type="scientific">Cytospora mali</name>
    <name type="common">Apple Valsa canker fungus</name>
    <name type="synonym">Valsa mali</name>
    <dbReference type="NCBI Taxonomy" id="578113"/>
    <lineage>
        <taxon>Eukaryota</taxon>
        <taxon>Fungi</taxon>
        <taxon>Dikarya</taxon>
        <taxon>Ascomycota</taxon>
        <taxon>Pezizomycotina</taxon>
        <taxon>Sordariomycetes</taxon>
        <taxon>Sordariomycetidae</taxon>
        <taxon>Diaporthales</taxon>
        <taxon>Cytosporaceae</taxon>
        <taxon>Cytospora</taxon>
    </lineage>
</organism>
<dbReference type="EMBL" id="KN714786">
    <property type="protein sequence ID" value="KUI61747.1"/>
    <property type="molecule type" value="Genomic_DNA"/>
</dbReference>
<keyword evidence="2" id="KW-1185">Reference proteome</keyword>
<reference evidence="2" key="1">
    <citation type="submission" date="2014-12" db="EMBL/GenBank/DDBJ databases">
        <title>Genome Sequence of Valsa Canker Pathogens Uncovers a Specific Adaption of Colonization on Woody Bark.</title>
        <authorList>
            <person name="Yin Z."/>
            <person name="Liu H."/>
            <person name="Gao X."/>
            <person name="Li Z."/>
            <person name="Song N."/>
            <person name="Ke X."/>
            <person name="Dai Q."/>
            <person name="Wu Y."/>
            <person name="Sun Y."/>
            <person name="Xu J.-R."/>
            <person name="Kang Z.K."/>
            <person name="Wang L."/>
            <person name="Huang L."/>
        </authorList>
    </citation>
    <scope>NUCLEOTIDE SEQUENCE [LARGE SCALE GENOMIC DNA]</scope>
    <source>
        <strain evidence="2">SXYL134</strain>
    </source>
</reference>
<accession>A0A194VCM7</accession>
<protein>
    <submittedName>
        <fullName evidence="1">Uncharacterized protein</fullName>
    </submittedName>
</protein>
<sequence length="89" mass="9046">MTWNTGSGCDWGSGGGDTAVAQNWDIGNNKSMDLGFNGGASFDNDNANANANANSFDNGYGDTDGGAGGDDRACFNCGEAGYVEPNMSM</sequence>
<evidence type="ECO:0000313" key="2">
    <source>
        <dbReference type="Proteomes" id="UP000078576"/>
    </source>
</evidence>
<gene>
    <name evidence="1" type="ORF">VP1G_11292</name>
</gene>